<reference evidence="3 4" key="1">
    <citation type="submission" date="2018-05" db="EMBL/GenBank/DDBJ databases">
        <title>Genomic Encyclopedia of Type Strains, Phase IV (KMG-IV): sequencing the most valuable type-strain genomes for metagenomic binning, comparative biology and taxonomic classification.</title>
        <authorList>
            <person name="Goeker M."/>
        </authorList>
    </citation>
    <scope>NUCLEOTIDE SEQUENCE [LARGE SCALE GENOMIC DNA]</scope>
    <source>
        <strain evidence="3 4">DSM 14263</strain>
    </source>
</reference>
<keyword evidence="4" id="KW-1185">Reference proteome</keyword>
<comment type="caution">
    <text evidence="3">The sequence shown here is derived from an EMBL/GenBank/DDBJ whole genome shotgun (WGS) entry which is preliminary data.</text>
</comment>
<dbReference type="PANTHER" id="PTHR42736:SF1">
    <property type="entry name" value="PROTEIN-GLUTAMINE GAMMA-GLUTAMYLTRANSFERASE"/>
    <property type="match status" value="1"/>
</dbReference>
<organism evidence="3 4">
    <name type="scientific">Fulvimonas soli</name>
    <dbReference type="NCBI Taxonomy" id="155197"/>
    <lineage>
        <taxon>Bacteria</taxon>
        <taxon>Pseudomonadati</taxon>
        <taxon>Pseudomonadota</taxon>
        <taxon>Gammaproteobacteria</taxon>
        <taxon>Lysobacterales</taxon>
        <taxon>Rhodanobacteraceae</taxon>
        <taxon>Fulvimonas</taxon>
    </lineage>
</organism>
<evidence type="ECO:0000313" key="4">
    <source>
        <dbReference type="Proteomes" id="UP000245812"/>
    </source>
</evidence>
<keyword evidence="1" id="KW-0472">Membrane</keyword>
<sequence length="659" mass="72865">MNPFRRRARTPAAALDARVFDPLCLTMAVVLAVHAPHLPAWLTAVLAALLGLCWWRRRRRRRVVPGWLKLPLLVALGAAVVASYGTLFGREPGSALAVGLLVLKLLECETPRDARVGVSFACFGLMAALLFGQGLVATVVVALGLLPALATLRALEPAHAWAGLPRELLPGATLLGVSLPLAALAFLLVPRLDTPLWGAPNDAQATTGLSDSMSPGSFTDLLTDDHPALRVSFDGAPPPPEQRYFRAYVMWRYDGRSWRHAPYARDDGAPVPLVGRDPLRYRVDMEPTGQRALPALDAPIQVPAGTRLSRDLEVVRERPVRDPLSYGMQSVLRYQLEASLSDAVRRRALQLPPGFNPRALALGQDWRRRYGADDAAIVQAALALFRDGGFRYSLAAPPLGRDAMDDFLFGTREGFCEHYASAFTVLMRAAGVPARVVTGYQGGFWNRMGEYLLVRRSDAHAWSEVWLAGRGWVRVDPTAAVRPERVSLGAAAAAGDQLGWSHAGWLQGLRDRWDIVNRWWNQGVIGFDALRQRGLLAPFGVRDADARTLGLLLAVASAACAGLGLAWALWRRGPRDPVLAAWRRLESRLARRGLARRRGEGPQHYLRRAARALPAQRQELEELMRCYLELRYAHHEPPPELARRFRRAARDFHPRRVVK</sequence>
<evidence type="ECO:0000259" key="2">
    <source>
        <dbReference type="SMART" id="SM00460"/>
    </source>
</evidence>
<dbReference type="AlphaFoldDB" id="A0A316HYX0"/>
<gene>
    <name evidence="3" type="ORF">C7456_109137</name>
</gene>
<name>A0A316HYX0_9GAMM</name>
<feature type="transmembrane region" description="Helical" evidence="1">
    <location>
        <begin position="549"/>
        <end position="570"/>
    </location>
</feature>
<feature type="transmembrane region" description="Helical" evidence="1">
    <location>
        <begin position="120"/>
        <end position="148"/>
    </location>
</feature>
<dbReference type="InterPro" id="IPR052901">
    <property type="entry name" value="Bact_TGase-like"/>
</dbReference>
<dbReference type="Pfam" id="PF11992">
    <property type="entry name" value="TgpA_N"/>
    <property type="match status" value="1"/>
</dbReference>
<dbReference type="InterPro" id="IPR002931">
    <property type="entry name" value="Transglutaminase-like"/>
</dbReference>
<dbReference type="PANTHER" id="PTHR42736">
    <property type="entry name" value="PROTEIN-GLUTAMINE GAMMA-GLUTAMYLTRANSFERASE"/>
    <property type="match status" value="1"/>
</dbReference>
<feature type="transmembrane region" description="Helical" evidence="1">
    <location>
        <begin position="67"/>
        <end position="86"/>
    </location>
</feature>
<accession>A0A316HYX0</accession>
<dbReference type="InterPro" id="IPR025403">
    <property type="entry name" value="TgpA-like_C"/>
</dbReference>
<dbReference type="RefSeq" id="WP_245889864.1">
    <property type="nucleotide sequence ID" value="NZ_MSZV01000114.1"/>
</dbReference>
<dbReference type="InterPro" id="IPR021878">
    <property type="entry name" value="TgpA_N"/>
</dbReference>
<dbReference type="EMBL" id="QGHC01000009">
    <property type="protein sequence ID" value="PWK85360.1"/>
    <property type="molecule type" value="Genomic_DNA"/>
</dbReference>
<dbReference type="Pfam" id="PF01841">
    <property type="entry name" value="Transglut_core"/>
    <property type="match status" value="1"/>
</dbReference>
<dbReference type="SMART" id="SM00460">
    <property type="entry name" value="TGc"/>
    <property type="match status" value="1"/>
</dbReference>
<dbReference type="Proteomes" id="UP000245812">
    <property type="component" value="Unassembled WGS sequence"/>
</dbReference>
<feature type="domain" description="Transglutaminase-like" evidence="2">
    <location>
        <begin position="408"/>
        <end position="479"/>
    </location>
</feature>
<keyword evidence="1" id="KW-1133">Transmembrane helix</keyword>
<dbReference type="Pfam" id="PF13559">
    <property type="entry name" value="DUF4129"/>
    <property type="match status" value="1"/>
</dbReference>
<feature type="transmembrane region" description="Helical" evidence="1">
    <location>
        <begin position="168"/>
        <end position="189"/>
    </location>
</feature>
<keyword evidence="1" id="KW-0812">Transmembrane</keyword>
<proteinExistence type="predicted"/>
<protein>
    <submittedName>
        <fullName evidence="3">Uncharacterized protein DUF4129</fullName>
    </submittedName>
</protein>
<evidence type="ECO:0000256" key="1">
    <source>
        <dbReference type="SAM" id="Phobius"/>
    </source>
</evidence>
<dbReference type="InterPro" id="IPR038765">
    <property type="entry name" value="Papain-like_cys_pep_sf"/>
</dbReference>
<evidence type="ECO:0000313" key="3">
    <source>
        <dbReference type="EMBL" id="PWK85360.1"/>
    </source>
</evidence>
<dbReference type="SUPFAM" id="SSF54001">
    <property type="entry name" value="Cysteine proteinases"/>
    <property type="match status" value="1"/>
</dbReference>
<dbReference type="Gene3D" id="3.10.620.30">
    <property type="match status" value="1"/>
</dbReference>